<reference evidence="3" key="1">
    <citation type="submission" date="2015-06" db="EMBL/GenBank/DDBJ databases">
        <title>Comparative genomics of Burkholderia leaf nodule symbionts.</title>
        <authorList>
            <person name="Carlier A."/>
            <person name="Eberl L."/>
            <person name="Pinto-Carbo M."/>
        </authorList>
    </citation>
    <scope>NUCLEOTIDE SEQUENCE [LARGE SCALE GENOMIC DNA]</scope>
    <source>
        <strain evidence="3">UZHbot4</strain>
    </source>
</reference>
<dbReference type="InterPro" id="IPR009057">
    <property type="entry name" value="Homeodomain-like_sf"/>
</dbReference>
<dbReference type="Proteomes" id="UP000036959">
    <property type="component" value="Unassembled WGS sequence"/>
</dbReference>
<feature type="domain" description="TniQ" evidence="1">
    <location>
        <begin position="33"/>
        <end position="168"/>
    </location>
</feature>
<name>A0A0L0M460_9BURK</name>
<evidence type="ECO:0000313" key="3">
    <source>
        <dbReference type="Proteomes" id="UP000036959"/>
    </source>
</evidence>
<protein>
    <recommendedName>
        <fullName evidence="1">TniQ domain-containing protein</fullName>
    </recommendedName>
</protein>
<accession>A0A0L0M460</accession>
<dbReference type="OrthoDB" id="9036115at2"/>
<dbReference type="PATRIC" id="fig|242163.4.peg.3495"/>
<evidence type="ECO:0000259" key="1">
    <source>
        <dbReference type="Pfam" id="PF06527"/>
    </source>
</evidence>
<dbReference type="RefSeq" id="WP_050455788.1">
    <property type="nucleotide sequence ID" value="NZ_LFJJ01000245.1"/>
</dbReference>
<dbReference type="InterPro" id="IPR009492">
    <property type="entry name" value="TniQ"/>
</dbReference>
<organism evidence="2 3">
    <name type="scientific">Candidatus Burkholderia verschuerenii</name>
    <dbReference type="NCBI Taxonomy" id="242163"/>
    <lineage>
        <taxon>Bacteria</taxon>
        <taxon>Pseudomonadati</taxon>
        <taxon>Pseudomonadota</taxon>
        <taxon>Betaproteobacteria</taxon>
        <taxon>Burkholderiales</taxon>
        <taxon>Burkholderiaceae</taxon>
        <taxon>Burkholderia</taxon>
    </lineage>
</organism>
<sequence length="507" mass="57589">MPWSEKDLFEVELFDPPAEEAVVTQRPKLPGVIAPLPDEALASWLLRYAEPFGIAPEDLLLRHADRTLAGPGDWWRRPPPALIEHLARATGTDATTLADLTLWPGNEETDDPRDRFAGLRFRAQGRTSHRRQRIAVCPHCLANDPTPHVRRDWAAGWATVCPDHAAVLNGICPECGYRLKLPALSSQDYFAPDRCGRCGFRLADMASREAHPAAIALHRHLRAAHDDGAFTLPGGQRLAWPVVITLFDVLLGAIWIDTRPVVRRRLFERIERDFGRGALGPEPTGSYEGLLILAWILEGWPDRVRTTIAIVQGPRPRRQLERWRHLDEAIRQELLDLLLAIWPDQAHPDDRAWWRDWIETLPETGAELRARAAIDRFPHRRARLMALADVRDGMPVELAAEAAGIMARTLYIWLRRGAKGGLESALDRQRGALNQAQAVEIAQWIADAPTNQPRWRSDRVKNEIFRRFGLEVSPEVASRLLRKHGPWVRRRISAPRRWSCDDARVHE</sequence>
<dbReference type="SUPFAM" id="SSF46689">
    <property type="entry name" value="Homeodomain-like"/>
    <property type="match status" value="1"/>
</dbReference>
<comment type="caution">
    <text evidence="2">The sequence shown here is derived from an EMBL/GenBank/DDBJ whole genome shotgun (WGS) entry which is preliminary data.</text>
</comment>
<gene>
    <name evidence="2" type="ORF">BVER_04073</name>
</gene>
<evidence type="ECO:0000313" key="2">
    <source>
        <dbReference type="EMBL" id="KND57442.1"/>
    </source>
</evidence>
<dbReference type="EMBL" id="LFJJ01000245">
    <property type="protein sequence ID" value="KND57442.1"/>
    <property type="molecule type" value="Genomic_DNA"/>
</dbReference>
<keyword evidence="3" id="KW-1185">Reference proteome</keyword>
<dbReference type="Pfam" id="PF06527">
    <property type="entry name" value="TniQ"/>
    <property type="match status" value="1"/>
</dbReference>
<proteinExistence type="predicted"/>
<dbReference type="AlphaFoldDB" id="A0A0L0M460"/>